<accession>A0A8J5BXH3</accession>
<protein>
    <submittedName>
        <fullName evidence="1">Uncharacterized protein</fullName>
    </submittedName>
</protein>
<reference evidence="1 2" key="1">
    <citation type="submission" date="2020-08" db="EMBL/GenBank/DDBJ databases">
        <title>Plant Genome Project.</title>
        <authorList>
            <person name="Zhang R.-G."/>
        </authorList>
    </citation>
    <scope>NUCLEOTIDE SEQUENCE [LARGE SCALE GENOMIC DNA]</scope>
    <source>
        <tissue evidence="1">Rhizome</tissue>
    </source>
</reference>
<proteinExistence type="predicted"/>
<dbReference type="EMBL" id="JACMSC010000022">
    <property type="protein sequence ID" value="KAG6468038.1"/>
    <property type="molecule type" value="Genomic_DNA"/>
</dbReference>
<keyword evidence="2" id="KW-1185">Reference proteome</keyword>
<organism evidence="1 2">
    <name type="scientific">Zingiber officinale</name>
    <name type="common">Ginger</name>
    <name type="synonym">Amomum zingiber</name>
    <dbReference type="NCBI Taxonomy" id="94328"/>
    <lineage>
        <taxon>Eukaryota</taxon>
        <taxon>Viridiplantae</taxon>
        <taxon>Streptophyta</taxon>
        <taxon>Embryophyta</taxon>
        <taxon>Tracheophyta</taxon>
        <taxon>Spermatophyta</taxon>
        <taxon>Magnoliopsida</taxon>
        <taxon>Liliopsida</taxon>
        <taxon>Zingiberales</taxon>
        <taxon>Zingiberaceae</taxon>
        <taxon>Zingiber</taxon>
    </lineage>
</organism>
<comment type="caution">
    <text evidence="1">The sequence shown here is derived from an EMBL/GenBank/DDBJ whole genome shotgun (WGS) entry which is preliminary data.</text>
</comment>
<dbReference type="Proteomes" id="UP000734854">
    <property type="component" value="Unassembled WGS sequence"/>
</dbReference>
<sequence>MNKSALFSLSNKPLYSFEGHKEDILDLCHGIECTKRRRCWGEEYKATIAEAGGVKALVDLITNADMERIGALSWQGVLSLDLDKSHGEHGGNGQLVGELDISAINDQVREDGLDSAHDVVHVSGLMENLKVNQQPDDAHIGREDERVNINDITIVTPDDSPNIDGR</sequence>
<evidence type="ECO:0000313" key="1">
    <source>
        <dbReference type="EMBL" id="KAG6468038.1"/>
    </source>
</evidence>
<name>A0A8J5BXH3_ZINOF</name>
<dbReference type="AlphaFoldDB" id="A0A8J5BXH3"/>
<gene>
    <name evidence="1" type="ORF">ZIOFF_072604</name>
</gene>
<evidence type="ECO:0000313" key="2">
    <source>
        <dbReference type="Proteomes" id="UP000734854"/>
    </source>
</evidence>